<dbReference type="EMBL" id="DAKRPA010000140">
    <property type="protein sequence ID" value="DAZ97294.1"/>
    <property type="molecule type" value="Genomic_DNA"/>
</dbReference>
<sequence length="231" mass="26183">MTTLENDILNESNFYFWEFNMRMLLAKKGLLHHIEPPSSQKVDANGMPIVPGDAQWKSADIKALANIARSMSPNLQAMVRSATTAYEAWTTLKTFFMKTNLHNKIRLRKELHEFRLSQGGDLFAHLTTFALLCTEMEGCGDVMSLDEKLVLLLGCLSSEYDAIVKIIENKGDATLLDAQEMLRREYQCQTRTERPKNWHCALLRSRLKECPRNESPSKESAIAVGKSGTKN</sequence>
<evidence type="ECO:0000313" key="3">
    <source>
        <dbReference type="Proteomes" id="UP001146120"/>
    </source>
</evidence>
<dbReference type="Proteomes" id="UP001146120">
    <property type="component" value="Unassembled WGS sequence"/>
</dbReference>
<evidence type="ECO:0008006" key="4">
    <source>
        <dbReference type="Google" id="ProtNLM"/>
    </source>
</evidence>
<evidence type="ECO:0000256" key="1">
    <source>
        <dbReference type="SAM" id="MobiDB-lite"/>
    </source>
</evidence>
<protein>
    <recommendedName>
        <fullName evidence="4">Polyprotein</fullName>
    </recommendedName>
</protein>
<organism evidence="2 3">
    <name type="scientific">Lagenidium giganteum</name>
    <dbReference type="NCBI Taxonomy" id="4803"/>
    <lineage>
        <taxon>Eukaryota</taxon>
        <taxon>Sar</taxon>
        <taxon>Stramenopiles</taxon>
        <taxon>Oomycota</taxon>
        <taxon>Peronosporomycetes</taxon>
        <taxon>Pythiales</taxon>
        <taxon>Pythiaceae</taxon>
    </lineage>
</organism>
<dbReference type="PANTHER" id="PTHR47481:SF31">
    <property type="entry name" value="OS01G0873500 PROTEIN"/>
    <property type="match status" value="1"/>
</dbReference>
<feature type="region of interest" description="Disordered" evidence="1">
    <location>
        <begin position="211"/>
        <end position="231"/>
    </location>
</feature>
<name>A0AAV2YVQ2_9STRA</name>
<gene>
    <name evidence="2" type="ORF">N0F65_009827</name>
</gene>
<accession>A0AAV2YVQ2</accession>
<dbReference type="PANTHER" id="PTHR47481">
    <property type="match status" value="1"/>
</dbReference>
<evidence type="ECO:0000313" key="2">
    <source>
        <dbReference type="EMBL" id="DAZ97294.1"/>
    </source>
</evidence>
<reference evidence="2" key="1">
    <citation type="submission" date="2022-11" db="EMBL/GenBank/DDBJ databases">
        <authorList>
            <person name="Morgan W.R."/>
            <person name="Tartar A."/>
        </authorList>
    </citation>
    <scope>NUCLEOTIDE SEQUENCE</scope>
    <source>
        <strain evidence="2">ARSEF 373</strain>
    </source>
</reference>
<proteinExistence type="predicted"/>
<reference evidence="2" key="2">
    <citation type="journal article" date="2023" name="Microbiol Resour">
        <title>Decontamination and Annotation of the Draft Genome Sequence of the Oomycete Lagenidium giganteum ARSEF 373.</title>
        <authorList>
            <person name="Morgan W.R."/>
            <person name="Tartar A."/>
        </authorList>
    </citation>
    <scope>NUCLEOTIDE SEQUENCE</scope>
    <source>
        <strain evidence="2">ARSEF 373</strain>
    </source>
</reference>
<comment type="caution">
    <text evidence="2">The sequence shown here is derived from an EMBL/GenBank/DDBJ whole genome shotgun (WGS) entry which is preliminary data.</text>
</comment>
<keyword evidence="3" id="KW-1185">Reference proteome</keyword>
<dbReference type="AlphaFoldDB" id="A0AAV2YVQ2"/>
<dbReference type="Pfam" id="PF14223">
    <property type="entry name" value="Retrotran_gag_2"/>
    <property type="match status" value="1"/>
</dbReference>